<reference evidence="2" key="2">
    <citation type="submission" date="2015-01" db="EMBL/GenBank/DDBJ databases">
        <title>Evolutionary Origins and Diversification of the Mycorrhizal Mutualists.</title>
        <authorList>
            <consortium name="DOE Joint Genome Institute"/>
            <consortium name="Mycorrhizal Genomics Consortium"/>
            <person name="Kohler A."/>
            <person name="Kuo A."/>
            <person name="Nagy L.G."/>
            <person name="Floudas D."/>
            <person name="Copeland A."/>
            <person name="Barry K.W."/>
            <person name="Cichocki N."/>
            <person name="Veneault-Fourrey C."/>
            <person name="LaButti K."/>
            <person name="Lindquist E.A."/>
            <person name="Lipzen A."/>
            <person name="Lundell T."/>
            <person name="Morin E."/>
            <person name="Murat C."/>
            <person name="Riley R."/>
            <person name="Ohm R."/>
            <person name="Sun H."/>
            <person name="Tunlid A."/>
            <person name="Henrissat B."/>
            <person name="Grigoriev I.V."/>
            <person name="Hibbett D.S."/>
            <person name="Martin F."/>
        </authorList>
    </citation>
    <scope>NUCLEOTIDE SEQUENCE [LARGE SCALE GENOMIC DNA]</scope>
    <source>
        <strain evidence="2">F 1598</strain>
    </source>
</reference>
<dbReference type="AlphaFoldDB" id="A0A0C3G5H7"/>
<dbReference type="Proteomes" id="UP000054166">
    <property type="component" value="Unassembled WGS sequence"/>
</dbReference>
<proteinExistence type="predicted"/>
<organism evidence="1 2">
    <name type="scientific">Piloderma croceum (strain F 1598)</name>
    <dbReference type="NCBI Taxonomy" id="765440"/>
    <lineage>
        <taxon>Eukaryota</taxon>
        <taxon>Fungi</taxon>
        <taxon>Dikarya</taxon>
        <taxon>Basidiomycota</taxon>
        <taxon>Agaricomycotina</taxon>
        <taxon>Agaricomycetes</taxon>
        <taxon>Agaricomycetidae</taxon>
        <taxon>Atheliales</taxon>
        <taxon>Atheliaceae</taxon>
        <taxon>Piloderma</taxon>
    </lineage>
</organism>
<evidence type="ECO:0000313" key="1">
    <source>
        <dbReference type="EMBL" id="KIM85901.1"/>
    </source>
</evidence>
<dbReference type="HOGENOM" id="CLU_2146805_0_0_1"/>
<keyword evidence="2" id="KW-1185">Reference proteome</keyword>
<evidence type="ECO:0000313" key="2">
    <source>
        <dbReference type="Proteomes" id="UP000054166"/>
    </source>
</evidence>
<accession>A0A0C3G5H7</accession>
<dbReference type="EMBL" id="KN832983">
    <property type="protein sequence ID" value="KIM85901.1"/>
    <property type="molecule type" value="Genomic_DNA"/>
</dbReference>
<protein>
    <submittedName>
        <fullName evidence="1">Uncharacterized protein</fullName>
    </submittedName>
</protein>
<sequence>MLDTAHSRAVFPGAPRPPLFYPRAILVYQDANNRCSLLRCGWEWVLGTMGPFSRISATLLYICALLTFPSSPRRIARLSIPKVHIHRHPFEILPLPIWLESDDIGVGAGCCS</sequence>
<name>A0A0C3G5H7_PILCF</name>
<gene>
    <name evidence="1" type="ORF">PILCRDRAFT_328654</name>
</gene>
<dbReference type="InParanoid" id="A0A0C3G5H7"/>
<reference evidence="1 2" key="1">
    <citation type="submission" date="2014-04" db="EMBL/GenBank/DDBJ databases">
        <authorList>
            <consortium name="DOE Joint Genome Institute"/>
            <person name="Kuo A."/>
            <person name="Tarkka M."/>
            <person name="Buscot F."/>
            <person name="Kohler A."/>
            <person name="Nagy L.G."/>
            <person name="Floudas D."/>
            <person name="Copeland A."/>
            <person name="Barry K.W."/>
            <person name="Cichocki N."/>
            <person name="Veneault-Fourrey C."/>
            <person name="LaButti K."/>
            <person name="Lindquist E.A."/>
            <person name="Lipzen A."/>
            <person name="Lundell T."/>
            <person name="Morin E."/>
            <person name="Murat C."/>
            <person name="Sun H."/>
            <person name="Tunlid A."/>
            <person name="Henrissat B."/>
            <person name="Grigoriev I.V."/>
            <person name="Hibbett D.S."/>
            <person name="Martin F."/>
            <person name="Nordberg H.P."/>
            <person name="Cantor M.N."/>
            <person name="Hua S.X."/>
        </authorList>
    </citation>
    <scope>NUCLEOTIDE SEQUENCE [LARGE SCALE GENOMIC DNA]</scope>
    <source>
        <strain evidence="1 2">F 1598</strain>
    </source>
</reference>